<reference evidence="1 2" key="1">
    <citation type="submission" date="2024-01" db="EMBL/GenBank/DDBJ databases">
        <title>Genome assemblies of Stephania.</title>
        <authorList>
            <person name="Yang L."/>
        </authorList>
    </citation>
    <scope>NUCLEOTIDE SEQUENCE [LARGE SCALE GENOMIC DNA]</scope>
    <source>
        <strain evidence="1">YNDBR</strain>
        <tissue evidence="1">Leaf</tissue>
    </source>
</reference>
<evidence type="ECO:0000313" key="2">
    <source>
        <dbReference type="Proteomes" id="UP001420932"/>
    </source>
</evidence>
<dbReference type="EMBL" id="JBBNAF010000057">
    <property type="protein sequence ID" value="KAK9081076.1"/>
    <property type="molecule type" value="Genomic_DNA"/>
</dbReference>
<gene>
    <name evidence="1" type="ORF">Syun_031248</name>
</gene>
<name>A0AAP0HDU2_9MAGN</name>
<dbReference type="Proteomes" id="UP001420932">
    <property type="component" value="Unassembled WGS sequence"/>
</dbReference>
<protein>
    <submittedName>
        <fullName evidence="1">Uncharacterized protein</fullName>
    </submittedName>
</protein>
<organism evidence="1 2">
    <name type="scientific">Stephania yunnanensis</name>
    <dbReference type="NCBI Taxonomy" id="152371"/>
    <lineage>
        <taxon>Eukaryota</taxon>
        <taxon>Viridiplantae</taxon>
        <taxon>Streptophyta</taxon>
        <taxon>Embryophyta</taxon>
        <taxon>Tracheophyta</taxon>
        <taxon>Spermatophyta</taxon>
        <taxon>Magnoliopsida</taxon>
        <taxon>Ranunculales</taxon>
        <taxon>Menispermaceae</taxon>
        <taxon>Menispermoideae</taxon>
        <taxon>Cissampelideae</taxon>
        <taxon>Stephania</taxon>
    </lineage>
</organism>
<comment type="caution">
    <text evidence="1">The sequence shown here is derived from an EMBL/GenBank/DDBJ whole genome shotgun (WGS) entry which is preliminary data.</text>
</comment>
<dbReference type="AlphaFoldDB" id="A0AAP0HDU2"/>
<accession>A0AAP0HDU2</accession>
<sequence length="177" mass="19635">MDDDEAEQQGVDADDCWQLWLLCSCCLDVGACGIALSRASLSCQMEITTLPLTLQSIFTESPLFLRFHPCPPVSATPEEIQQPCSIRRWRRRGGSEEEEALIVTNAVAKKKVTMRERTRCELGGVESFKQWRRREMCENEVLRLARIVLGCVSGGVGYLNNSVEGRAEDCATSSSSG</sequence>
<keyword evidence="2" id="KW-1185">Reference proteome</keyword>
<evidence type="ECO:0000313" key="1">
    <source>
        <dbReference type="EMBL" id="KAK9081076.1"/>
    </source>
</evidence>
<proteinExistence type="predicted"/>